<evidence type="ECO:0000259" key="1">
    <source>
        <dbReference type="PROSITE" id="PS50004"/>
    </source>
</evidence>
<dbReference type="Pfam" id="PF00168">
    <property type="entry name" value="C2"/>
    <property type="match status" value="1"/>
</dbReference>
<dbReference type="PANTHER" id="PTHR31425:SF44">
    <property type="entry name" value="MULTIPLE C2 DOMAIN AND TRANSMEMBRANE REGION PROTEIN 5"/>
    <property type="match status" value="1"/>
</dbReference>
<name>A0A8S9J1Z6_BRACR</name>
<dbReference type="EMBL" id="QGKY02001015">
    <property type="protein sequence ID" value="KAF2576155.1"/>
    <property type="molecule type" value="Genomic_DNA"/>
</dbReference>
<reference evidence="2" key="1">
    <citation type="submission" date="2019-12" db="EMBL/GenBank/DDBJ databases">
        <title>Genome sequencing and annotation of Brassica cretica.</title>
        <authorList>
            <person name="Studholme D.J."/>
            <person name="Sarris P.F."/>
        </authorList>
    </citation>
    <scope>NUCLEOTIDE SEQUENCE</scope>
    <source>
        <strain evidence="2">PFS-102/07</strain>
        <tissue evidence="2">Leaf</tissue>
    </source>
</reference>
<dbReference type="PROSITE" id="PS50004">
    <property type="entry name" value="C2"/>
    <property type="match status" value="1"/>
</dbReference>
<organism evidence="2">
    <name type="scientific">Brassica cretica</name>
    <name type="common">Mustard</name>
    <dbReference type="NCBI Taxonomy" id="69181"/>
    <lineage>
        <taxon>Eukaryota</taxon>
        <taxon>Viridiplantae</taxon>
        <taxon>Streptophyta</taxon>
        <taxon>Embryophyta</taxon>
        <taxon>Tracheophyta</taxon>
        <taxon>Spermatophyta</taxon>
        <taxon>Magnoliopsida</taxon>
        <taxon>eudicotyledons</taxon>
        <taxon>Gunneridae</taxon>
        <taxon>Pentapetalae</taxon>
        <taxon>rosids</taxon>
        <taxon>malvids</taxon>
        <taxon>Brassicales</taxon>
        <taxon>Brassicaceae</taxon>
        <taxon>Brassiceae</taxon>
        <taxon>Brassica</taxon>
    </lineage>
</organism>
<evidence type="ECO:0000313" key="2">
    <source>
        <dbReference type="EMBL" id="KAF2576155.1"/>
    </source>
</evidence>
<comment type="caution">
    <text evidence="2">The sequence shown here is derived from an EMBL/GenBank/DDBJ whole genome shotgun (WGS) entry which is preliminary data.</text>
</comment>
<dbReference type="InterPro" id="IPR000008">
    <property type="entry name" value="C2_dom"/>
</dbReference>
<gene>
    <name evidence="2" type="ORF">F2Q70_00006228</name>
</gene>
<dbReference type="AlphaFoldDB" id="A0A8S9J1Z6"/>
<accession>A0A8S9J1Z6</accession>
<sequence>MLKPGQNIDFALKETSPKIGAGALTGDKLSCTYDLVEQMHYLYVQVVKAKELPGKDITGSCHPYVEVKLGNYKGMTKHFEKKSNPEWKQVFAFSKERIQASILEVVVKDKDVMMDDLIGRIMFDLNEIPKRIETSIKEDIDSENGNL</sequence>
<protein>
    <recommendedName>
        <fullName evidence="1">C2 domain-containing protein</fullName>
    </recommendedName>
</protein>
<dbReference type="PANTHER" id="PTHR31425">
    <property type="entry name" value="PHOSPHORIBOSYLANTHRANILATE TRANSFERASE ISOFORM 1"/>
    <property type="match status" value="1"/>
</dbReference>
<dbReference type="InterPro" id="IPR047259">
    <property type="entry name" value="QUIRKY-like"/>
</dbReference>
<dbReference type="InterPro" id="IPR035892">
    <property type="entry name" value="C2_domain_sf"/>
</dbReference>
<dbReference type="SMART" id="SM00239">
    <property type="entry name" value="C2"/>
    <property type="match status" value="1"/>
</dbReference>
<dbReference type="SUPFAM" id="SSF49562">
    <property type="entry name" value="C2 domain (Calcium/lipid-binding domain, CaLB)"/>
    <property type="match status" value="1"/>
</dbReference>
<feature type="domain" description="C2" evidence="1">
    <location>
        <begin position="23"/>
        <end position="139"/>
    </location>
</feature>
<proteinExistence type="predicted"/>
<dbReference type="Gene3D" id="2.60.40.150">
    <property type="entry name" value="C2 domain"/>
    <property type="match status" value="1"/>
</dbReference>